<evidence type="ECO:0000313" key="3">
    <source>
        <dbReference type="Proteomes" id="UP000199706"/>
    </source>
</evidence>
<name>A0A1G8KAN8_9BURK</name>
<keyword evidence="1" id="KW-0732">Signal</keyword>
<sequence length="362" mass="37630">MSLLSRNSASSLVSLRGRLSALTTAALVGAAALSGCAVTFPVPTPPAPTATLINGGNDGVLIPLKVERADEGHARLGLPVQLDGKAVYLAFDTGTQGVRVLSKVLPGTNYPAAGARTSLALANGAQVSGPSVKLPVSVIGTKPVEVTAQSVNDVRCQRTQRHCLAMDGYTGEFGWAFSGIFGAGAAQANDDCCTQPLRALPANIGQRYLVRANFAKPFVILSPSNALTKDFTMVPMTASQGGGSQWPVGCVQVGDKMRFCAPVVFATGSTGMIRLETDKAPNWTDDGEENAVLTQGNYDVALGVGSWGHRYESAQVTIAKAKPGANRIVVGLMAMQNLDVLLDFQHGQLGLHAAKTSETLAP</sequence>
<dbReference type="AlphaFoldDB" id="A0A1G8KAN8"/>
<dbReference type="RefSeq" id="WP_425312540.1">
    <property type="nucleotide sequence ID" value="NZ_FNCJ01000022.1"/>
</dbReference>
<dbReference type="EMBL" id="FNCJ01000022">
    <property type="protein sequence ID" value="SDI40498.1"/>
    <property type="molecule type" value="Genomic_DNA"/>
</dbReference>
<dbReference type="Proteomes" id="UP000199706">
    <property type="component" value="Unassembled WGS sequence"/>
</dbReference>
<proteinExistence type="predicted"/>
<feature type="signal peptide" evidence="1">
    <location>
        <begin position="1"/>
        <end position="25"/>
    </location>
</feature>
<feature type="chain" id="PRO_5011529280" description="Aspartyl protease" evidence="1">
    <location>
        <begin position="26"/>
        <end position="362"/>
    </location>
</feature>
<protein>
    <recommendedName>
        <fullName evidence="4">Aspartyl protease</fullName>
    </recommendedName>
</protein>
<accession>A0A1G8KAN8</accession>
<evidence type="ECO:0000256" key="1">
    <source>
        <dbReference type="SAM" id="SignalP"/>
    </source>
</evidence>
<reference evidence="2 3" key="1">
    <citation type="submission" date="2016-10" db="EMBL/GenBank/DDBJ databases">
        <authorList>
            <person name="de Groot N.N."/>
        </authorList>
    </citation>
    <scope>NUCLEOTIDE SEQUENCE [LARGE SCALE GENOMIC DNA]</scope>
    <source>
        <strain evidence="2 3">LMG 2247</strain>
    </source>
</reference>
<organism evidence="2 3">
    <name type="scientific">Paraburkholderia phenazinium</name>
    <dbReference type="NCBI Taxonomy" id="60549"/>
    <lineage>
        <taxon>Bacteria</taxon>
        <taxon>Pseudomonadati</taxon>
        <taxon>Pseudomonadota</taxon>
        <taxon>Betaproteobacteria</taxon>
        <taxon>Burkholderiales</taxon>
        <taxon>Burkholderiaceae</taxon>
        <taxon>Paraburkholderia</taxon>
    </lineage>
</organism>
<evidence type="ECO:0008006" key="4">
    <source>
        <dbReference type="Google" id="ProtNLM"/>
    </source>
</evidence>
<evidence type="ECO:0000313" key="2">
    <source>
        <dbReference type="EMBL" id="SDI40498.1"/>
    </source>
</evidence>
<gene>
    <name evidence="2" type="ORF">SAMN05216466_12253</name>
</gene>